<name>A0A0P6WXN3_9CHLR</name>
<organism evidence="2 3">
    <name type="scientific">Ornatilinea apprima</name>
    <dbReference type="NCBI Taxonomy" id="1134406"/>
    <lineage>
        <taxon>Bacteria</taxon>
        <taxon>Bacillati</taxon>
        <taxon>Chloroflexota</taxon>
        <taxon>Anaerolineae</taxon>
        <taxon>Anaerolineales</taxon>
        <taxon>Anaerolineaceae</taxon>
        <taxon>Ornatilinea</taxon>
    </lineage>
</organism>
<dbReference type="STRING" id="1134406.ADN00_17585"/>
<comment type="caution">
    <text evidence="2">The sequence shown here is derived from an EMBL/GenBank/DDBJ whole genome shotgun (WGS) entry which is preliminary data.</text>
</comment>
<feature type="transmembrane region" description="Helical" evidence="1">
    <location>
        <begin position="45"/>
        <end position="65"/>
    </location>
</feature>
<dbReference type="RefSeq" id="WP_152966411.1">
    <property type="nucleotide sequence ID" value="NZ_LGCL01000042.1"/>
</dbReference>
<reference evidence="2 3" key="1">
    <citation type="submission" date="2015-07" db="EMBL/GenBank/DDBJ databases">
        <title>Genome sequence of Ornatilinea apprima DSM 23815.</title>
        <authorList>
            <person name="Hemp J."/>
            <person name="Ward L.M."/>
            <person name="Pace L.A."/>
            <person name="Fischer W.W."/>
        </authorList>
    </citation>
    <scope>NUCLEOTIDE SEQUENCE [LARGE SCALE GENOMIC DNA]</scope>
    <source>
        <strain evidence="2 3">P3M-1</strain>
    </source>
</reference>
<feature type="transmembrane region" description="Helical" evidence="1">
    <location>
        <begin position="209"/>
        <end position="229"/>
    </location>
</feature>
<gene>
    <name evidence="2" type="ORF">ADN00_17585</name>
</gene>
<protein>
    <submittedName>
        <fullName evidence="2">Uncharacterized protein</fullName>
    </submittedName>
</protein>
<feature type="transmembrane region" description="Helical" evidence="1">
    <location>
        <begin position="20"/>
        <end position="38"/>
    </location>
</feature>
<sequence length="289" mass="30866">MMDTVNDHHEQTLPIKSRVSARLLIGAGMVMAGLVFLAEQSLRTGWLFTAFFPLLGVLLLLPGLVLHNFGLVIAGAIVTGVGSGVFVILNPALDLALYQRLGLMFAAFGAGFGLVWLISLIWQLKRPAWWALVPAGVLAGVGGAFWFTSLRFIDFVLYVLVGLGLALLAWGVFERLLGLIIPGCLLLGVGIGNYLAWGAGVEQNALSQTGIMLVCFALGFVLVIVFSRVVTPHFVWWPIIPGALMAVVGWGLYLGGNPGGAASFIGNTGSVALILLGLYLLLLRREIRK</sequence>
<feature type="transmembrane region" description="Helical" evidence="1">
    <location>
        <begin position="71"/>
        <end position="89"/>
    </location>
</feature>
<feature type="transmembrane region" description="Helical" evidence="1">
    <location>
        <begin position="101"/>
        <end position="122"/>
    </location>
</feature>
<evidence type="ECO:0000313" key="2">
    <source>
        <dbReference type="EMBL" id="KPL71212.1"/>
    </source>
</evidence>
<proteinExistence type="predicted"/>
<feature type="transmembrane region" description="Helical" evidence="1">
    <location>
        <begin position="179"/>
        <end position="197"/>
    </location>
</feature>
<feature type="transmembrane region" description="Helical" evidence="1">
    <location>
        <begin position="128"/>
        <end position="148"/>
    </location>
</feature>
<dbReference type="Proteomes" id="UP000050417">
    <property type="component" value="Unassembled WGS sequence"/>
</dbReference>
<dbReference type="EMBL" id="LGCL01000042">
    <property type="protein sequence ID" value="KPL71212.1"/>
    <property type="molecule type" value="Genomic_DNA"/>
</dbReference>
<accession>A0A0P6WXN3</accession>
<keyword evidence="3" id="KW-1185">Reference proteome</keyword>
<feature type="transmembrane region" description="Helical" evidence="1">
    <location>
        <begin position="261"/>
        <end position="282"/>
    </location>
</feature>
<dbReference type="OrthoDB" id="159622at2"/>
<evidence type="ECO:0000256" key="1">
    <source>
        <dbReference type="SAM" id="Phobius"/>
    </source>
</evidence>
<feature type="transmembrane region" description="Helical" evidence="1">
    <location>
        <begin position="155"/>
        <end position="173"/>
    </location>
</feature>
<feature type="transmembrane region" description="Helical" evidence="1">
    <location>
        <begin position="235"/>
        <end position="254"/>
    </location>
</feature>
<evidence type="ECO:0000313" key="3">
    <source>
        <dbReference type="Proteomes" id="UP000050417"/>
    </source>
</evidence>
<dbReference type="AlphaFoldDB" id="A0A0P6WXN3"/>
<keyword evidence="1" id="KW-1133">Transmembrane helix</keyword>
<keyword evidence="1" id="KW-0472">Membrane</keyword>
<keyword evidence="1" id="KW-0812">Transmembrane</keyword>